<dbReference type="InterPro" id="IPR000073">
    <property type="entry name" value="AB_hydrolase_1"/>
</dbReference>
<dbReference type="AlphaFoldDB" id="A0A562B2E5"/>
<dbReference type="Gene3D" id="3.40.50.1820">
    <property type="entry name" value="alpha/beta hydrolase"/>
    <property type="match status" value="1"/>
</dbReference>
<keyword evidence="6" id="KW-0808">Transferase</keyword>
<evidence type="ECO:0000256" key="1">
    <source>
        <dbReference type="ARBA" id="ARBA00022605"/>
    </source>
</evidence>
<accession>A0A562B2E5</accession>
<dbReference type="GO" id="GO:0009086">
    <property type="term" value="P:methionine biosynthetic process"/>
    <property type="evidence" value="ECO:0007669"/>
    <property type="project" value="UniProtKB-KW"/>
</dbReference>
<dbReference type="SUPFAM" id="SSF53474">
    <property type="entry name" value="alpha/beta-Hydrolases"/>
    <property type="match status" value="1"/>
</dbReference>
<feature type="domain" description="AB hydrolase-1" evidence="5">
    <location>
        <begin position="67"/>
        <end position="287"/>
    </location>
</feature>
<keyword evidence="7" id="KW-1185">Reference proteome</keyword>
<reference evidence="6 7" key="1">
    <citation type="submission" date="2019-07" db="EMBL/GenBank/DDBJ databases">
        <title>Genome sequencing of lignin-degrading bacterial isolates.</title>
        <authorList>
            <person name="Gladden J."/>
        </authorList>
    </citation>
    <scope>NUCLEOTIDE SEQUENCE [LARGE SCALE GENOMIC DNA]</scope>
    <source>
        <strain evidence="6 7">J11</strain>
    </source>
</reference>
<dbReference type="OrthoDB" id="9800754at2"/>
<dbReference type="InterPro" id="IPR029058">
    <property type="entry name" value="AB_hydrolase_fold"/>
</dbReference>
<dbReference type="Pfam" id="PF00561">
    <property type="entry name" value="Abhydrolase_1"/>
    <property type="match status" value="1"/>
</dbReference>
<dbReference type="PANTHER" id="PTHR32268:SF15">
    <property type="entry name" value="HOMOSERINE ACETYLTRANSFERASE FAMILY PROTEIN (AFU_ORTHOLOGUE AFUA_1G15350)"/>
    <property type="match status" value="1"/>
</dbReference>
<evidence type="ECO:0000256" key="2">
    <source>
        <dbReference type="ARBA" id="ARBA00023167"/>
    </source>
</evidence>
<protein>
    <submittedName>
        <fullName evidence="6">Homoserine O-acetyltransferase</fullName>
    </submittedName>
</protein>
<evidence type="ECO:0000256" key="4">
    <source>
        <dbReference type="PIRSR" id="PIRSR000443-1"/>
    </source>
</evidence>
<dbReference type="GO" id="GO:0016747">
    <property type="term" value="F:acyltransferase activity, transferring groups other than amino-acyl groups"/>
    <property type="evidence" value="ECO:0007669"/>
    <property type="project" value="InterPro"/>
</dbReference>
<evidence type="ECO:0000313" key="6">
    <source>
        <dbReference type="EMBL" id="TWG79219.1"/>
    </source>
</evidence>
<evidence type="ECO:0000256" key="3">
    <source>
        <dbReference type="ARBA" id="ARBA00023315"/>
    </source>
</evidence>
<feature type="active site" description="Nucleophile" evidence="4">
    <location>
        <position position="127"/>
    </location>
</feature>
<proteinExistence type="predicted"/>
<evidence type="ECO:0000313" key="7">
    <source>
        <dbReference type="Proteomes" id="UP000318141"/>
    </source>
</evidence>
<dbReference type="InterPro" id="IPR008220">
    <property type="entry name" value="HAT_MetX-like"/>
</dbReference>
<dbReference type="PIRSF" id="PIRSF000443">
    <property type="entry name" value="Homoser_Ac_trans"/>
    <property type="match status" value="1"/>
</dbReference>
<dbReference type="PANTHER" id="PTHR32268">
    <property type="entry name" value="HOMOSERINE O-ACETYLTRANSFERASE"/>
    <property type="match status" value="1"/>
</dbReference>
<feature type="active site" evidence="4">
    <location>
        <position position="312"/>
    </location>
</feature>
<keyword evidence="1" id="KW-0028">Amino-acid biosynthesis</keyword>
<dbReference type="NCBIfam" id="NF005757">
    <property type="entry name" value="PRK07581.1"/>
    <property type="match status" value="1"/>
</dbReference>
<organism evidence="6 7">
    <name type="scientific">Cupriavidus gilardii J11</name>
    <dbReference type="NCBI Taxonomy" id="936133"/>
    <lineage>
        <taxon>Bacteria</taxon>
        <taxon>Pseudomonadati</taxon>
        <taxon>Pseudomonadota</taxon>
        <taxon>Betaproteobacteria</taxon>
        <taxon>Burkholderiales</taxon>
        <taxon>Burkholderiaceae</taxon>
        <taxon>Cupriavidus</taxon>
    </lineage>
</organism>
<dbReference type="Proteomes" id="UP000318141">
    <property type="component" value="Unassembled WGS sequence"/>
</dbReference>
<evidence type="ECO:0000259" key="5">
    <source>
        <dbReference type="Pfam" id="PF00561"/>
    </source>
</evidence>
<comment type="caution">
    <text evidence="6">The sequence shown here is derived from an EMBL/GenBank/DDBJ whole genome shotgun (WGS) entry which is preliminary data.</text>
</comment>
<name>A0A562B2E5_9BURK</name>
<sequence>MDCPIQQGVFNLGDFPLQSGQVLAQARLSWKAYGTLSPRRDNVIVYPTSFGAHHGDIEWLIGADRILDPSRWFIVIPDMFGNGLSSSPSNDRGYPELVTAYDNVHAQRRLLAEQFGIERIHCAYGWSMGAQQAYHWAALFPDQVERAVICCGSARTAVHNQVFLDGLRAVLEAAPEHVGHGRFSQKPLAALRAFGRVYAGWALSQDFYREGLHLRAFGAADLESFLAANWSDRFTHRHGSDLRAHLMTWSHSDISANERYRNDLAKALASIEARVLLMPGETDLYFRVADNALELPHLRHGELLPIPSIWGHLAGNPQRNPQDQVFLREAVRRWLAE</sequence>
<dbReference type="EMBL" id="VLJN01000065">
    <property type="protein sequence ID" value="TWG79219.1"/>
    <property type="molecule type" value="Genomic_DNA"/>
</dbReference>
<keyword evidence="2" id="KW-0486">Methionine biosynthesis</keyword>
<keyword evidence="3" id="KW-0012">Acyltransferase</keyword>
<feature type="active site" evidence="4">
    <location>
        <position position="283"/>
    </location>
</feature>
<gene>
    <name evidence="6" type="ORF">L602_000700000350</name>
</gene>